<dbReference type="PANTHER" id="PTHR23517">
    <property type="entry name" value="RESISTANCE PROTEIN MDTM, PUTATIVE-RELATED-RELATED"/>
    <property type="match status" value="1"/>
</dbReference>
<accession>A0ABS9MP37</accession>
<evidence type="ECO:0000256" key="2">
    <source>
        <dbReference type="ARBA" id="ARBA00022448"/>
    </source>
</evidence>
<dbReference type="RefSeq" id="WP_237977671.1">
    <property type="nucleotide sequence ID" value="NZ_JAKNCT010000001.1"/>
</dbReference>
<feature type="transmembrane region" description="Helical" evidence="7">
    <location>
        <begin position="241"/>
        <end position="259"/>
    </location>
</feature>
<evidence type="ECO:0000256" key="4">
    <source>
        <dbReference type="ARBA" id="ARBA00022692"/>
    </source>
</evidence>
<feature type="transmembrane region" description="Helical" evidence="7">
    <location>
        <begin position="342"/>
        <end position="375"/>
    </location>
</feature>
<organism evidence="9 10">
    <name type="scientific">Mesosutterella porci</name>
    <dbReference type="NCBI Taxonomy" id="2915351"/>
    <lineage>
        <taxon>Bacteria</taxon>
        <taxon>Pseudomonadati</taxon>
        <taxon>Pseudomonadota</taxon>
        <taxon>Betaproteobacteria</taxon>
        <taxon>Burkholderiales</taxon>
        <taxon>Sutterellaceae</taxon>
        <taxon>Mesosutterella</taxon>
    </lineage>
</organism>
<keyword evidence="2" id="KW-0813">Transport</keyword>
<feature type="transmembrane region" description="Helical" evidence="7">
    <location>
        <begin position="209"/>
        <end position="229"/>
    </location>
</feature>
<evidence type="ECO:0000256" key="7">
    <source>
        <dbReference type="SAM" id="Phobius"/>
    </source>
</evidence>
<dbReference type="PANTHER" id="PTHR23517:SF3">
    <property type="entry name" value="INTEGRAL MEMBRANE TRANSPORT PROTEIN"/>
    <property type="match status" value="1"/>
</dbReference>
<keyword evidence="4 7" id="KW-0812">Transmembrane</keyword>
<evidence type="ECO:0000256" key="1">
    <source>
        <dbReference type="ARBA" id="ARBA00004651"/>
    </source>
</evidence>
<keyword evidence="3" id="KW-1003">Cell membrane</keyword>
<evidence type="ECO:0000259" key="8">
    <source>
        <dbReference type="PROSITE" id="PS50850"/>
    </source>
</evidence>
<dbReference type="InterPro" id="IPR011701">
    <property type="entry name" value="MFS"/>
</dbReference>
<evidence type="ECO:0000256" key="6">
    <source>
        <dbReference type="ARBA" id="ARBA00023136"/>
    </source>
</evidence>
<evidence type="ECO:0000313" key="9">
    <source>
        <dbReference type="EMBL" id="MCG5030015.1"/>
    </source>
</evidence>
<dbReference type="InterPro" id="IPR020846">
    <property type="entry name" value="MFS_dom"/>
</dbReference>
<evidence type="ECO:0000256" key="3">
    <source>
        <dbReference type="ARBA" id="ARBA00022475"/>
    </source>
</evidence>
<feature type="transmembrane region" description="Helical" evidence="7">
    <location>
        <begin position="32"/>
        <end position="55"/>
    </location>
</feature>
<feature type="transmembrane region" description="Helical" evidence="7">
    <location>
        <begin position="130"/>
        <end position="152"/>
    </location>
</feature>
<feature type="transmembrane region" description="Helical" evidence="7">
    <location>
        <begin position="271"/>
        <end position="289"/>
    </location>
</feature>
<protein>
    <submittedName>
        <fullName evidence="9">MFS transporter</fullName>
    </submittedName>
</protein>
<dbReference type="SUPFAM" id="SSF103473">
    <property type="entry name" value="MFS general substrate transporter"/>
    <property type="match status" value="1"/>
</dbReference>
<feature type="transmembrane region" description="Helical" evidence="7">
    <location>
        <begin position="91"/>
        <end position="109"/>
    </location>
</feature>
<evidence type="ECO:0000313" key="10">
    <source>
        <dbReference type="Proteomes" id="UP001297600"/>
    </source>
</evidence>
<proteinExistence type="predicted"/>
<feature type="transmembrane region" description="Helical" evidence="7">
    <location>
        <begin position="158"/>
        <end position="179"/>
    </location>
</feature>
<dbReference type="Pfam" id="PF07690">
    <property type="entry name" value="MFS_1"/>
    <property type="match status" value="1"/>
</dbReference>
<dbReference type="InterPro" id="IPR036259">
    <property type="entry name" value="MFS_trans_sf"/>
</dbReference>
<gene>
    <name evidence="9" type="ORF">MAF45_00900</name>
</gene>
<dbReference type="Proteomes" id="UP001297600">
    <property type="component" value="Unassembled WGS sequence"/>
</dbReference>
<name>A0ABS9MP37_9BURK</name>
<feature type="domain" description="Major facilitator superfamily (MFS) profile" evidence="8">
    <location>
        <begin position="1"/>
        <end position="383"/>
    </location>
</feature>
<reference evidence="9 10" key="1">
    <citation type="submission" date="2022-02" db="EMBL/GenBank/DDBJ databases">
        <title>Mesosutterella porci, a novel member of the family Sutterellaceae from pig feces.</title>
        <authorList>
            <person name="Wylensek D."/>
            <person name="Clavel T."/>
        </authorList>
    </citation>
    <scope>NUCLEOTIDE SEQUENCE [LARGE SCALE GENOMIC DNA]</scope>
    <source>
        <strain evidence="10">oilRF-744-wt-GAM-9</strain>
    </source>
</reference>
<comment type="caution">
    <text evidence="9">The sequence shown here is derived from an EMBL/GenBank/DDBJ whole genome shotgun (WGS) entry which is preliminary data.</text>
</comment>
<dbReference type="Gene3D" id="1.20.1250.20">
    <property type="entry name" value="MFS general substrate transporter like domains"/>
    <property type="match status" value="1"/>
</dbReference>
<comment type="subcellular location">
    <subcellularLocation>
        <location evidence="1">Cell membrane</location>
        <topology evidence="1">Multi-pass membrane protein</topology>
    </subcellularLocation>
</comment>
<sequence length="393" mass="41124">MRNRIYLAIALLTFSFSIIRMGSSLDALAHGYGSLAVGVLISLLAAFPALLSLSWGRWIDREGERKPVLVAGIFTLLGLVIPAALPTGSFGLVPLGLGCCFAGIGLMSASLSSQRMIGALSSPETRLANFAWLATATAAAGFAGPIAAGFVIDRAGHQAAFALGAAVALLGLAATIDLSRRLPRAPGSKANKKKTGAFDLFRHPPVRNVLIISAMVTIAWDLQTFVFPVYGNAVGLTATEIGWLVGTFYAATFFVRLVMPFVSGRVSEWQFMVFVMLMGAAAYFLFPFFTSMPPLLACAFVLGTGLGASQPNVMSLLQTQSPTGRTGEAIGLRSMLTQAGHAALPLAFGALASVAGVFWIFMAMAGSLGAAALFAQTIGRSQALEEPKPLAKK</sequence>
<dbReference type="InterPro" id="IPR050171">
    <property type="entry name" value="MFS_Transporters"/>
</dbReference>
<evidence type="ECO:0000256" key="5">
    <source>
        <dbReference type="ARBA" id="ARBA00022989"/>
    </source>
</evidence>
<keyword evidence="10" id="KW-1185">Reference proteome</keyword>
<feature type="transmembrane region" description="Helical" evidence="7">
    <location>
        <begin position="67"/>
        <end position="85"/>
    </location>
</feature>
<keyword evidence="5 7" id="KW-1133">Transmembrane helix</keyword>
<dbReference type="EMBL" id="JAKNCT010000001">
    <property type="protein sequence ID" value="MCG5030015.1"/>
    <property type="molecule type" value="Genomic_DNA"/>
</dbReference>
<dbReference type="PROSITE" id="PS50850">
    <property type="entry name" value="MFS"/>
    <property type="match status" value="1"/>
</dbReference>
<keyword evidence="6 7" id="KW-0472">Membrane</keyword>